<evidence type="ECO:0000256" key="2">
    <source>
        <dbReference type="ARBA" id="ARBA00006375"/>
    </source>
</evidence>
<keyword evidence="4 8" id="KW-0812">Transmembrane</keyword>
<dbReference type="PROSITE" id="PS50920">
    <property type="entry name" value="SOLCAR"/>
    <property type="match status" value="1"/>
</dbReference>
<evidence type="ECO:0000256" key="5">
    <source>
        <dbReference type="ARBA" id="ARBA00022737"/>
    </source>
</evidence>
<keyword evidence="3 9" id="KW-0813">Transport</keyword>
<keyword evidence="5" id="KW-0677">Repeat</keyword>
<organism evidence="10 11">
    <name type="scientific">Paramicrosporidium saccamoebae</name>
    <dbReference type="NCBI Taxonomy" id="1246581"/>
    <lineage>
        <taxon>Eukaryota</taxon>
        <taxon>Fungi</taxon>
        <taxon>Fungi incertae sedis</taxon>
        <taxon>Cryptomycota</taxon>
        <taxon>Cryptomycota incertae sedis</taxon>
        <taxon>Paramicrosporidium</taxon>
    </lineage>
</organism>
<accession>A0A2H9TIT4</accession>
<dbReference type="Pfam" id="PF00153">
    <property type="entry name" value="Mito_carr"/>
    <property type="match status" value="1"/>
</dbReference>
<comment type="similarity">
    <text evidence="2 9">Belongs to the mitochondrial carrier (TC 2.A.29) family.</text>
</comment>
<dbReference type="EMBL" id="MTSL01000167">
    <property type="protein sequence ID" value="PJF17671.1"/>
    <property type="molecule type" value="Genomic_DNA"/>
</dbReference>
<evidence type="ECO:0000256" key="1">
    <source>
        <dbReference type="ARBA" id="ARBA00004141"/>
    </source>
</evidence>
<dbReference type="Proteomes" id="UP000240830">
    <property type="component" value="Unassembled WGS sequence"/>
</dbReference>
<evidence type="ECO:0000313" key="11">
    <source>
        <dbReference type="Proteomes" id="UP000240830"/>
    </source>
</evidence>
<dbReference type="Gene3D" id="1.50.40.10">
    <property type="entry name" value="Mitochondrial carrier domain"/>
    <property type="match status" value="1"/>
</dbReference>
<gene>
    <name evidence="10" type="ORF">PSACC_02520</name>
</gene>
<evidence type="ECO:0000256" key="4">
    <source>
        <dbReference type="ARBA" id="ARBA00022692"/>
    </source>
</evidence>
<dbReference type="PANTHER" id="PTHR45667">
    <property type="entry name" value="S-ADENOSYLMETHIONINE MITOCHONDRIAL CARRIER PROTEIN"/>
    <property type="match status" value="1"/>
</dbReference>
<dbReference type="OrthoDB" id="276989at2759"/>
<protein>
    <submittedName>
        <fullName evidence="10">Pet8p</fullName>
    </submittedName>
</protein>
<evidence type="ECO:0000256" key="9">
    <source>
        <dbReference type="RuleBase" id="RU000488"/>
    </source>
</evidence>
<comment type="caution">
    <text evidence="10">The sequence shown here is derived from an EMBL/GenBank/DDBJ whole genome shotgun (WGS) entry which is preliminary data.</text>
</comment>
<dbReference type="AlphaFoldDB" id="A0A2H9TIT4"/>
<keyword evidence="7 8" id="KW-0472">Membrane</keyword>
<name>A0A2H9TIT4_9FUNG</name>
<sequence>MRHRASDGWRSYFFSTHFWGPGSIGYQLMHSGRLHNLWENDPRPIHVFSGVYALRMDGATAELSTIGVPCDERGVSAVPRISVRDPPSAHSHLICGVAGTSVDIILFPLDTLKTRLQSAGGLAASGGLRSLYSGLSSAVLGSAPGAALFFLTYESMKQAFSILVPTQRDSPCVHLVSSSLAEIVALRMNVHL</sequence>
<dbReference type="GO" id="GO:0016020">
    <property type="term" value="C:membrane"/>
    <property type="evidence" value="ECO:0007669"/>
    <property type="project" value="UniProtKB-SubCell"/>
</dbReference>
<reference evidence="10 11" key="1">
    <citation type="submission" date="2016-10" db="EMBL/GenBank/DDBJ databases">
        <title>The genome of Paramicrosporidium saccamoebae is the missing link in understanding Cryptomycota and Microsporidia evolution.</title>
        <authorList>
            <person name="Quandt C.A."/>
            <person name="Beaudet D."/>
            <person name="Corsaro D."/>
            <person name="Michel R."/>
            <person name="Corradi N."/>
            <person name="James T."/>
        </authorList>
    </citation>
    <scope>NUCLEOTIDE SEQUENCE [LARGE SCALE GENOMIC DNA]</scope>
    <source>
        <strain evidence="10 11">KSL3</strain>
    </source>
</reference>
<keyword evidence="6" id="KW-1133">Transmembrane helix</keyword>
<proteinExistence type="inferred from homology"/>
<evidence type="ECO:0000256" key="6">
    <source>
        <dbReference type="ARBA" id="ARBA00022989"/>
    </source>
</evidence>
<comment type="subcellular location">
    <subcellularLocation>
        <location evidence="1">Membrane</location>
        <topology evidence="1">Multi-pass membrane protein</topology>
    </subcellularLocation>
</comment>
<keyword evidence="11" id="KW-1185">Reference proteome</keyword>
<dbReference type="InterPro" id="IPR018108">
    <property type="entry name" value="MCP_transmembrane"/>
</dbReference>
<evidence type="ECO:0000313" key="10">
    <source>
        <dbReference type="EMBL" id="PJF17671.1"/>
    </source>
</evidence>
<dbReference type="SUPFAM" id="SSF103506">
    <property type="entry name" value="Mitochondrial carrier"/>
    <property type="match status" value="1"/>
</dbReference>
<evidence type="ECO:0000256" key="3">
    <source>
        <dbReference type="ARBA" id="ARBA00022448"/>
    </source>
</evidence>
<evidence type="ECO:0000256" key="8">
    <source>
        <dbReference type="PROSITE-ProRule" id="PRU00282"/>
    </source>
</evidence>
<feature type="repeat" description="Solcar" evidence="8">
    <location>
        <begin position="90"/>
        <end position="159"/>
    </location>
</feature>
<evidence type="ECO:0000256" key="7">
    <source>
        <dbReference type="ARBA" id="ARBA00023136"/>
    </source>
</evidence>
<dbReference type="InterPro" id="IPR023395">
    <property type="entry name" value="MCP_dom_sf"/>
</dbReference>
<dbReference type="STRING" id="1246581.A0A2H9TIT4"/>